<organism evidence="1 2">
    <name type="scientific">Phaeodactylibacter xiamenensis</name>
    <dbReference type="NCBI Taxonomy" id="1524460"/>
    <lineage>
        <taxon>Bacteria</taxon>
        <taxon>Pseudomonadati</taxon>
        <taxon>Bacteroidota</taxon>
        <taxon>Saprospiria</taxon>
        <taxon>Saprospirales</taxon>
        <taxon>Haliscomenobacteraceae</taxon>
        <taxon>Phaeodactylibacter</taxon>
    </lineage>
</organism>
<dbReference type="EMBL" id="JPOS01000038">
    <property type="protein sequence ID" value="KGE87128.1"/>
    <property type="molecule type" value="Genomic_DNA"/>
</dbReference>
<dbReference type="Proteomes" id="UP000029736">
    <property type="component" value="Unassembled WGS sequence"/>
</dbReference>
<accession>A0A098S5P1</accession>
<sequence length="468" mass="54658">MKGSRLLMILEQLSRKEVTAFGKMVRSPLFNQRQDVVAFWAFLEERLYWIGEIPTKEAAFHHLFPDQPYDAQCIRYLMSWLMKLVEQYLALAPHLLPSVQQRVSLSSAYREKRLPKHFQQTIRKARQEIEEQPLRHIEYYEWQYQVQWEDYLFSAGQKRVSSLNLQEISDTTDIAFIAQKLRQTCFLLSHQAVYKAEYDFGLLQEVLAFAKQRNLLDLPAIGVYYHCYYALSPGGTEKDFQAFKDHLLQHWTRFPESETRDLLLLGLNYCIRKFNAGSLEFAREGLDLYQKGLSSGVLLSDGFLSRFTYRNAVALAVAIGALDWAASFIEDYKKHLPKEHQDSMYSFSRARLAYEKGHYGDVLQLLQRANYKDLLLNLAAKTLLQKTLYVTGAWDALESQLEAMTSFLARKDILTYHRNNYRNFAALLKKILALNPYLPSAKETLRARIEQTQPLTEKQWLLEQLMKA</sequence>
<comment type="caution">
    <text evidence="1">The sequence shown here is derived from an EMBL/GenBank/DDBJ whole genome shotgun (WGS) entry which is preliminary data.</text>
</comment>
<keyword evidence="2" id="KW-1185">Reference proteome</keyword>
<protein>
    <submittedName>
        <fullName evidence="1">Uncharacterized protein</fullName>
    </submittedName>
</protein>
<gene>
    <name evidence="1" type="ORF">IX84_15825</name>
</gene>
<proteinExistence type="predicted"/>
<reference evidence="1 2" key="1">
    <citation type="journal article" date="2014" name="Int. J. Syst. Evol. Microbiol.">
        <title>Phaeodactylibacter xiamenensis gen. nov., sp. nov., a member of the family Saprospiraceae isolated from the marine alga Phaeodactylum tricornutum.</title>
        <authorList>
            <person name="Chen Z.Jr."/>
            <person name="Lei X."/>
            <person name="Lai Q."/>
            <person name="Li Y."/>
            <person name="Zhang B."/>
            <person name="Zhang J."/>
            <person name="Zhang H."/>
            <person name="Yang L."/>
            <person name="Zheng W."/>
            <person name="Tian Y."/>
            <person name="Yu Z."/>
            <person name="Xu H.Jr."/>
            <person name="Zheng T."/>
        </authorList>
    </citation>
    <scope>NUCLEOTIDE SEQUENCE [LARGE SCALE GENOMIC DNA]</scope>
    <source>
        <strain evidence="1 2">KD52</strain>
    </source>
</reference>
<evidence type="ECO:0000313" key="1">
    <source>
        <dbReference type="EMBL" id="KGE87128.1"/>
    </source>
</evidence>
<evidence type="ECO:0000313" key="2">
    <source>
        <dbReference type="Proteomes" id="UP000029736"/>
    </source>
</evidence>
<name>A0A098S5P1_9BACT</name>
<dbReference type="AlphaFoldDB" id="A0A098S5P1"/>